<dbReference type="EMBL" id="BOMF01000182">
    <property type="protein sequence ID" value="GID51419.1"/>
    <property type="molecule type" value="Genomic_DNA"/>
</dbReference>
<evidence type="ECO:0000256" key="4">
    <source>
        <dbReference type="PROSITE-ProRule" id="PRU00510"/>
    </source>
</evidence>
<dbReference type="Pfam" id="PF01258">
    <property type="entry name" value="zf-dskA_traR"/>
    <property type="match status" value="1"/>
</dbReference>
<keyword evidence="1" id="KW-0479">Metal-binding</keyword>
<keyword evidence="2" id="KW-0863">Zinc-finger</keyword>
<proteinExistence type="predicted"/>
<dbReference type="PANTHER" id="PTHR33823">
    <property type="entry name" value="RNA POLYMERASE-BINDING TRANSCRIPTION FACTOR DKSA-RELATED"/>
    <property type="match status" value="1"/>
</dbReference>
<evidence type="ECO:0000256" key="3">
    <source>
        <dbReference type="ARBA" id="ARBA00022833"/>
    </source>
</evidence>
<keyword evidence="3" id="KW-0862">Zinc</keyword>
<dbReference type="PROSITE" id="PS51128">
    <property type="entry name" value="ZF_DKSA_2"/>
    <property type="match status" value="1"/>
</dbReference>
<evidence type="ECO:0000259" key="5">
    <source>
        <dbReference type="Pfam" id="PF01258"/>
    </source>
</evidence>
<dbReference type="SUPFAM" id="SSF57716">
    <property type="entry name" value="Glucocorticoid receptor-like (DNA-binding domain)"/>
    <property type="match status" value="1"/>
</dbReference>
<evidence type="ECO:0000256" key="2">
    <source>
        <dbReference type="ARBA" id="ARBA00022771"/>
    </source>
</evidence>
<protein>
    <recommendedName>
        <fullName evidence="5">Zinc finger DksA/TraR C4-type domain-containing protein</fullName>
    </recommendedName>
</protein>
<evidence type="ECO:0000256" key="1">
    <source>
        <dbReference type="ARBA" id="ARBA00022723"/>
    </source>
</evidence>
<organism evidence="6">
    <name type="scientific">Actinoplanes campanulatus</name>
    <dbReference type="NCBI Taxonomy" id="113559"/>
    <lineage>
        <taxon>Bacteria</taxon>
        <taxon>Bacillati</taxon>
        <taxon>Actinomycetota</taxon>
        <taxon>Actinomycetes</taxon>
        <taxon>Micromonosporales</taxon>
        <taxon>Micromonosporaceae</taxon>
        <taxon>Actinoplanes</taxon>
    </lineage>
</organism>
<reference evidence="6" key="1">
    <citation type="submission" date="2021-01" db="EMBL/GenBank/DDBJ databases">
        <title>Whole genome shotgun sequence of Actinoplanes capillaceus NBRC 16408.</title>
        <authorList>
            <person name="Komaki H."/>
            <person name="Tamura T."/>
        </authorList>
    </citation>
    <scope>NUCLEOTIDE SEQUENCE [LARGE SCALE GENOMIC DNA]</scope>
    <source>
        <strain evidence="6">NBRC 16408</strain>
    </source>
</reference>
<comment type="caution">
    <text evidence="6">The sequence shown here is derived from an EMBL/GenBank/DDBJ whole genome shotgun (WGS) entry which is preliminary data.</text>
</comment>
<feature type="domain" description="Zinc finger DksA/TraR C4-type" evidence="5">
    <location>
        <begin position="78"/>
        <end position="109"/>
    </location>
</feature>
<dbReference type="RefSeq" id="WP_204301395.1">
    <property type="nucleotide sequence ID" value="NZ_BAAAGQ010000060.1"/>
</dbReference>
<dbReference type="PANTHER" id="PTHR33823:SF4">
    <property type="entry name" value="GENERAL STRESS PROTEIN 16O"/>
    <property type="match status" value="1"/>
</dbReference>
<dbReference type="Gene3D" id="1.20.120.910">
    <property type="entry name" value="DksA, coiled-coil domain"/>
    <property type="match status" value="1"/>
</dbReference>
<accession>A0ABQ3WZ03</accession>
<sequence>MTTALHPSTAADPASMKLLRSMLEEAFALHTNRLMELTVCGRLPGHGGYDARTLEILVTDHRQRVADTAHALQRMAEGTYGTCQTCRRPIPLGRLRTVPHGDRCARCQRHESH</sequence>
<name>A0ABQ3WZ03_9ACTN</name>
<gene>
    <name evidence="6" type="ORF">Aca07nite_86940</name>
</gene>
<dbReference type="InterPro" id="IPR000962">
    <property type="entry name" value="Znf_DskA_TraR"/>
</dbReference>
<evidence type="ECO:0000313" key="6">
    <source>
        <dbReference type="EMBL" id="GID51419.1"/>
    </source>
</evidence>
<feature type="zinc finger region" description="dksA C4-type" evidence="4">
    <location>
        <begin position="83"/>
        <end position="107"/>
    </location>
</feature>